<dbReference type="EMBL" id="MU855369">
    <property type="protein sequence ID" value="KAK3905147.1"/>
    <property type="molecule type" value="Genomic_DNA"/>
</dbReference>
<proteinExistence type="predicted"/>
<evidence type="ECO:0000313" key="4">
    <source>
        <dbReference type="Proteomes" id="UP001303889"/>
    </source>
</evidence>
<dbReference type="GO" id="GO:0005200">
    <property type="term" value="F:structural constituent of cytoskeleton"/>
    <property type="evidence" value="ECO:0007669"/>
    <property type="project" value="TreeGrafter"/>
</dbReference>
<feature type="region of interest" description="Disordered" evidence="2">
    <location>
        <begin position="548"/>
        <end position="574"/>
    </location>
</feature>
<sequence>MFIYTGKLNWWSEAVDEVFVVALPAGPVRQGDQIFSFSQWTHDSKGNKKVTWCQAQTIDKVTREDNGEHGFHFGAGWYRYQVRATPGYETLTITMATPNGGDRVMVVDRMYQTLEGETNGSARLWAGRLNWPQYADNEPILVVVPEGFGDGKPALAFWQWTVDKDGNTKVNCVQNGTQKADTPAEGSLKFTLAADFTLDCTWDEKTENLAVRMGGDAVSEAQAIGPLTLAAHFRPHTDDFTPPGLPGEKVELEVFYPQVEQALPRIQSPLPFPPTLVETLSHTAAYVDRAGYLAKYAVDRYHALDKTYHALLAQVDDLTSQITTLTSQNLSLTASNTTATAQLAALQSQLTTTLDAASKAQAELTSQIHALQSSLATATDADADDRSALEDAQSTITDLQFQVSNLEKHIAALQWGLSDSARRIQEFQSTITTMHTALTALKGTLAAETAHNTALSTENAALKTTLSQAQSQLRAAQKALERTTADLHAAQTDSADKDSIIEGLENGLVAVKKDRDAKKVSLEELQKASSATISALEREIAELRAGGTVPKEGGEWPFPEGWPFKKEDGWPTPEDLLKQLGGL</sequence>
<dbReference type="SUPFAM" id="SSF58100">
    <property type="entry name" value="Bacterial hemolysins"/>
    <property type="match status" value="1"/>
</dbReference>
<dbReference type="GO" id="GO:0005856">
    <property type="term" value="C:cytoskeleton"/>
    <property type="evidence" value="ECO:0007669"/>
    <property type="project" value="TreeGrafter"/>
</dbReference>
<dbReference type="PANTHER" id="PTHR47357">
    <property type="entry name" value="COP1-INTERACTIVE PROTEIN 1"/>
    <property type="match status" value="1"/>
</dbReference>
<evidence type="ECO:0000256" key="1">
    <source>
        <dbReference type="SAM" id="Coils"/>
    </source>
</evidence>
<protein>
    <submittedName>
        <fullName evidence="3">Uncharacterized protein</fullName>
    </submittedName>
</protein>
<feature type="coiled-coil region" evidence="1">
    <location>
        <begin position="459"/>
        <end position="493"/>
    </location>
</feature>
<dbReference type="PANTHER" id="PTHR47357:SF1">
    <property type="entry name" value="SPINDLE POLE BODY COMPONENT 110"/>
    <property type="match status" value="1"/>
</dbReference>
<keyword evidence="4" id="KW-1185">Reference proteome</keyword>
<dbReference type="Gene3D" id="1.10.287.1490">
    <property type="match status" value="1"/>
</dbReference>
<accession>A0AAN6RVN0</accession>
<evidence type="ECO:0000256" key="2">
    <source>
        <dbReference type="SAM" id="MobiDB-lite"/>
    </source>
</evidence>
<organism evidence="3 4">
    <name type="scientific">Staphylotrichum tortipilum</name>
    <dbReference type="NCBI Taxonomy" id="2831512"/>
    <lineage>
        <taxon>Eukaryota</taxon>
        <taxon>Fungi</taxon>
        <taxon>Dikarya</taxon>
        <taxon>Ascomycota</taxon>
        <taxon>Pezizomycotina</taxon>
        <taxon>Sordariomycetes</taxon>
        <taxon>Sordariomycetidae</taxon>
        <taxon>Sordariales</taxon>
        <taxon>Chaetomiaceae</taxon>
        <taxon>Staphylotrichum</taxon>
    </lineage>
</organism>
<name>A0AAN6RVN0_9PEZI</name>
<dbReference type="AlphaFoldDB" id="A0AAN6RVN0"/>
<gene>
    <name evidence="3" type="ORF">C8A05DRAFT_31020</name>
</gene>
<reference evidence="3" key="1">
    <citation type="journal article" date="2023" name="Mol. Phylogenet. Evol.">
        <title>Genome-scale phylogeny and comparative genomics of the fungal order Sordariales.</title>
        <authorList>
            <person name="Hensen N."/>
            <person name="Bonometti L."/>
            <person name="Westerberg I."/>
            <person name="Brannstrom I.O."/>
            <person name="Guillou S."/>
            <person name="Cros-Aarteil S."/>
            <person name="Calhoun S."/>
            <person name="Haridas S."/>
            <person name="Kuo A."/>
            <person name="Mondo S."/>
            <person name="Pangilinan J."/>
            <person name="Riley R."/>
            <person name="LaButti K."/>
            <person name="Andreopoulos B."/>
            <person name="Lipzen A."/>
            <person name="Chen C."/>
            <person name="Yan M."/>
            <person name="Daum C."/>
            <person name="Ng V."/>
            <person name="Clum A."/>
            <person name="Steindorff A."/>
            <person name="Ohm R.A."/>
            <person name="Martin F."/>
            <person name="Silar P."/>
            <person name="Natvig D.O."/>
            <person name="Lalanne C."/>
            <person name="Gautier V."/>
            <person name="Ament-Velasquez S.L."/>
            <person name="Kruys A."/>
            <person name="Hutchinson M.I."/>
            <person name="Powell A.J."/>
            <person name="Barry K."/>
            <person name="Miller A.N."/>
            <person name="Grigoriev I.V."/>
            <person name="Debuchy R."/>
            <person name="Gladieux P."/>
            <person name="Hiltunen Thoren M."/>
            <person name="Johannesson H."/>
        </authorList>
    </citation>
    <scope>NUCLEOTIDE SEQUENCE</scope>
    <source>
        <strain evidence="3">CBS 103.79</strain>
    </source>
</reference>
<evidence type="ECO:0000313" key="3">
    <source>
        <dbReference type="EMBL" id="KAK3905147.1"/>
    </source>
</evidence>
<reference evidence="3" key="2">
    <citation type="submission" date="2023-05" db="EMBL/GenBank/DDBJ databases">
        <authorList>
            <consortium name="Lawrence Berkeley National Laboratory"/>
            <person name="Steindorff A."/>
            <person name="Hensen N."/>
            <person name="Bonometti L."/>
            <person name="Westerberg I."/>
            <person name="Brannstrom I.O."/>
            <person name="Guillou S."/>
            <person name="Cros-Aarteil S."/>
            <person name="Calhoun S."/>
            <person name="Haridas S."/>
            <person name="Kuo A."/>
            <person name="Mondo S."/>
            <person name="Pangilinan J."/>
            <person name="Riley R."/>
            <person name="Labutti K."/>
            <person name="Andreopoulos B."/>
            <person name="Lipzen A."/>
            <person name="Chen C."/>
            <person name="Yanf M."/>
            <person name="Daum C."/>
            <person name="Ng V."/>
            <person name="Clum A."/>
            <person name="Ohm R."/>
            <person name="Martin F."/>
            <person name="Silar P."/>
            <person name="Natvig D."/>
            <person name="Lalanne C."/>
            <person name="Gautier V."/>
            <person name="Ament-Velasquez S.L."/>
            <person name="Kruys A."/>
            <person name="Hutchinson M.I."/>
            <person name="Powell A.J."/>
            <person name="Barry K."/>
            <person name="Miller A.N."/>
            <person name="Grigoriev I.V."/>
            <person name="Debuchy R."/>
            <person name="Gladieux P."/>
            <person name="Thoren M.H."/>
            <person name="Johannesson H."/>
        </authorList>
    </citation>
    <scope>NUCLEOTIDE SEQUENCE</scope>
    <source>
        <strain evidence="3">CBS 103.79</strain>
    </source>
</reference>
<comment type="caution">
    <text evidence="3">The sequence shown here is derived from an EMBL/GenBank/DDBJ whole genome shotgun (WGS) entry which is preliminary data.</text>
</comment>
<keyword evidence="1" id="KW-0175">Coiled coil</keyword>
<dbReference type="Proteomes" id="UP001303889">
    <property type="component" value="Unassembled WGS sequence"/>
</dbReference>